<gene>
    <name evidence="1" type="ORF">KXQ929_LOCUS52708</name>
</gene>
<dbReference type="AlphaFoldDB" id="A0A820QXK7"/>
<evidence type="ECO:0000313" key="1">
    <source>
        <dbReference type="EMBL" id="CAF4429690.1"/>
    </source>
</evidence>
<accession>A0A820QXK7</accession>
<sequence>MMKWKMSSITPNVVKSAVLRSGFRLSD</sequence>
<feature type="non-terminal residue" evidence="1">
    <location>
        <position position="27"/>
    </location>
</feature>
<comment type="caution">
    <text evidence="1">The sequence shown here is derived from an EMBL/GenBank/DDBJ whole genome shotgun (WGS) entry which is preliminary data.</text>
</comment>
<organism evidence="1 2">
    <name type="scientific">Adineta steineri</name>
    <dbReference type="NCBI Taxonomy" id="433720"/>
    <lineage>
        <taxon>Eukaryota</taxon>
        <taxon>Metazoa</taxon>
        <taxon>Spiralia</taxon>
        <taxon>Gnathifera</taxon>
        <taxon>Rotifera</taxon>
        <taxon>Eurotatoria</taxon>
        <taxon>Bdelloidea</taxon>
        <taxon>Adinetida</taxon>
        <taxon>Adinetidae</taxon>
        <taxon>Adineta</taxon>
    </lineage>
</organism>
<name>A0A820QXK7_9BILA</name>
<reference evidence="1" key="1">
    <citation type="submission" date="2021-02" db="EMBL/GenBank/DDBJ databases">
        <authorList>
            <person name="Nowell W R."/>
        </authorList>
    </citation>
    <scope>NUCLEOTIDE SEQUENCE</scope>
</reference>
<dbReference type="Proteomes" id="UP000663868">
    <property type="component" value="Unassembled WGS sequence"/>
</dbReference>
<dbReference type="EMBL" id="CAJOBB010028410">
    <property type="protein sequence ID" value="CAF4429690.1"/>
    <property type="molecule type" value="Genomic_DNA"/>
</dbReference>
<evidence type="ECO:0000313" key="2">
    <source>
        <dbReference type="Proteomes" id="UP000663868"/>
    </source>
</evidence>
<protein>
    <submittedName>
        <fullName evidence="1">Uncharacterized protein</fullName>
    </submittedName>
</protein>
<proteinExistence type="predicted"/>